<protein>
    <submittedName>
        <fullName evidence="1">DUF4404 family protein</fullName>
    </submittedName>
</protein>
<evidence type="ECO:0000313" key="2">
    <source>
        <dbReference type="Proteomes" id="UP000477311"/>
    </source>
</evidence>
<accession>A0A6M1RJI5</accession>
<name>A0A6M1RJI5_9BACT</name>
<evidence type="ECO:0000313" key="1">
    <source>
        <dbReference type="EMBL" id="NGO39876.1"/>
    </source>
</evidence>
<sequence>MGDASVWETSGGIRAAVEATMIEETLRKLEERLGGAEGLDETRKRELLALVNALKEEVRGLSQTHREEAGSIAGFAQLSAYEATRKRPDPALVGLSLEGLKRAVAAFETSHPRLVQTVNHISQILANLGI</sequence>
<proteinExistence type="predicted"/>
<dbReference type="InterPro" id="IPR025516">
    <property type="entry name" value="DUF4404"/>
</dbReference>
<reference evidence="1 2" key="1">
    <citation type="submission" date="2020-02" db="EMBL/GenBank/DDBJ databases">
        <title>Draft genome sequence of Limisphaera ngatamarikiensis NGM72.4T, a thermophilic Verrucomicrobia grouped in subdivision 3.</title>
        <authorList>
            <person name="Carere C.R."/>
            <person name="Steen J."/>
            <person name="Hugenholtz P."/>
            <person name="Stott M.B."/>
        </authorList>
    </citation>
    <scope>NUCLEOTIDE SEQUENCE [LARGE SCALE GENOMIC DNA]</scope>
    <source>
        <strain evidence="1 2">NGM72.4</strain>
    </source>
</reference>
<comment type="caution">
    <text evidence="1">The sequence shown here is derived from an EMBL/GenBank/DDBJ whole genome shotgun (WGS) entry which is preliminary data.</text>
</comment>
<organism evidence="1 2">
    <name type="scientific">Limisphaera ngatamarikiensis</name>
    <dbReference type="NCBI Taxonomy" id="1324935"/>
    <lineage>
        <taxon>Bacteria</taxon>
        <taxon>Pseudomonadati</taxon>
        <taxon>Verrucomicrobiota</taxon>
        <taxon>Verrucomicrobiia</taxon>
        <taxon>Limisphaerales</taxon>
        <taxon>Limisphaeraceae</taxon>
        <taxon>Limisphaera</taxon>
    </lineage>
</organism>
<dbReference type="AlphaFoldDB" id="A0A6M1RJI5"/>
<dbReference type="Proteomes" id="UP000477311">
    <property type="component" value="Unassembled WGS sequence"/>
</dbReference>
<gene>
    <name evidence="1" type="ORF">G4L39_10795</name>
</gene>
<keyword evidence="2" id="KW-1185">Reference proteome</keyword>
<dbReference type="EMBL" id="JAAKYA010000072">
    <property type="protein sequence ID" value="NGO39876.1"/>
    <property type="molecule type" value="Genomic_DNA"/>
</dbReference>
<dbReference type="Pfam" id="PF14357">
    <property type="entry name" value="DUF4404"/>
    <property type="match status" value="1"/>
</dbReference>